<dbReference type="InterPro" id="IPR006046">
    <property type="entry name" value="Alpha_amylase"/>
</dbReference>
<protein>
    <recommendedName>
        <fullName evidence="5 12">Alpha-amylase</fullName>
        <ecNumber evidence="4 12">3.2.1.1</ecNumber>
    </recommendedName>
</protein>
<proteinExistence type="inferred from homology"/>
<dbReference type="GO" id="GO:0004556">
    <property type="term" value="F:alpha-amylase activity"/>
    <property type="evidence" value="ECO:0007669"/>
    <property type="project" value="UniProtKB-UniRule"/>
</dbReference>
<evidence type="ECO:0000256" key="9">
    <source>
        <dbReference type="ARBA" id="ARBA00023277"/>
    </source>
</evidence>
<evidence type="ECO:0000256" key="1">
    <source>
        <dbReference type="ARBA" id="ARBA00000548"/>
    </source>
</evidence>
<evidence type="ECO:0000256" key="11">
    <source>
        <dbReference type="RuleBase" id="RU003615"/>
    </source>
</evidence>
<dbReference type="SUPFAM" id="SSF51445">
    <property type="entry name" value="(Trans)glycosidases"/>
    <property type="match status" value="1"/>
</dbReference>
<dbReference type="InterPro" id="IPR013780">
    <property type="entry name" value="Glyco_hydro_b"/>
</dbReference>
<feature type="domain" description="Glycosyl hydrolase family 13 catalytic" evidence="14">
    <location>
        <begin position="57"/>
        <end position="376"/>
    </location>
</feature>
<dbReference type="PANTHER" id="PTHR43447">
    <property type="entry name" value="ALPHA-AMYLASE"/>
    <property type="match status" value="1"/>
</dbReference>
<comment type="catalytic activity">
    <reaction evidence="1 12">
        <text>Endohydrolysis of (1-&gt;4)-alpha-D-glucosidic linkages in polysaccharides containing three or more (1-&gt;4)-alpha-linked D-glucose units.</text>
        <dbReference type="EC" id="3.2.1.1"/>
    </reaction>
</comment>
<dbReference type="InterPro" id="IPR013783">
    <property type="entry name" value="Ig-like_fold"/>
</dbReference>
<dbReference type="Pfam" id="PF16760">
    <property type="entry name" value="CBM53"/>
    <property type="match status" value="1"/>
</dbReference>
<dbReference type="GO" id="GO:0005975">
    <property type="term" value="P:carbohydrate metabolic process"/>
    <property type="evidence" value="ECO:0007669"/>
    <property type="project" value="InterPro"/>
</dbReference>
<dbReference type="EC" id="3.2.1.1" evidence="4 12"/>
<dbReference type="Gene3D" id="3.20.20.80">
    <property type="entry name" value="Glycosidases"/>
    <property type="match status" value="1"/>
</dbReference>
<keyword evidence="8" id="KW-0106">Calcium</keyword>
<gene>
    <name evidence="16" type="primary">amyB</name>
</gene>
<dbReference type="InterPro" id="IPR006047">
    <property type="entry name" value="GH13_cat_dom"/>
</dbReference>
<feature type="domain" description="Alpha-amylase C-terminal" evidence="13">
    <location>
        <begin position="386"/>
        <end position="459"/>
    </location>
</feature>
<evidence type="ECO:0000259" key="15">
    <source>
        <dbReference type="SMART" id="SM01066"/>
    </source>
</evidence>
<dbReference type="AlphaFoldDB" id="A0A0K2A0F9"/>
<evidence type="ECO:0000256" key="2">
    <source>
        <dbReference type="ARBA" id="ARBA00001913"/>
    </source>
</evidence>
<evidence type="ECO:0000256" key="3">
    <source>
        <dbReference type="ARBA" id="ARBA00008061"/>
    </source>
</evidence>
<dbReference type="PRINTS" id="PR00110">
    <property type="entry name" value="ALPHAAMYLASE"/>
</dbReference>
<dbReference type="InterPro" id="IPR005085">
    <property type="entry name" value="CBM25"/>
</dbReference>
<sequence>MKRIFSLRKSLLAVVVTLTAFSGSLFYPISNRFQNVQAVTYNVQPVTSNLPAKTEDGVIAQAFTWRFKDIQDHLQEFKDDGYKAILVSPVQRTPKAGDWWLLYQPCNFHIGNAQLGTYDDFKNLCSAANQYGIKIMVDALLNHVATSSPGQWDNSVDDSLKHRELYHNQGSCNDYKDRYQVTQKDIGGLLDLATQRTDVQDMEIQFLNECIDAGAGGFRFDSAKHIETNSGEDSGKPWASDYWGRVLSSLHNRNNLYLYGEVLPDYGDNDEVYRSYFDITAESYGSTIRNAVQNKNLNGLLNINFSDHNIPSSQALCYVESHDNYEHNQSSSTSDWNIKMGFAILDARAQLTPQFFIRPSDNSWKDSDIAAVNKFHNAMAGQSEYLRNPRNETIMIERGNQGMVIVNVGGDTPIDSATNLKDGSYTNKASANCTLNVSNGRITGNIPGGQIIVLYNNVPTPNPGNDVIKVNPQSPVPGQNITVTYNAAARVLQNSSLIKMHWGYDSWKGTKDTSMTSLGNNLWQATVTVPYEASSALNMVFTNGSTWDNNNNQNWEFNIAK</sequence>
<keyword evidence="7 12" id="KW-0378">Hydrolase</keyword>
<dbReference type="InterPro" id="IPR017853">
    <property type="entry name" value="GH"/>
</dbReference>
<keyword evidence="10 12" id="KW-0326">Glycosidase</keyword>
<keyword evidence="9 12" id="KW-0119">Carbohydrate metabolism</keyword>
<dbReference type="GO" id="GO:0046872">
    <property type="term" value="F:metal ion binding"/>
    <property type="evidence" value="ECO:0007669"/>
    <property type="project" value="UniProtKB-KW"/>
</dbReference>
<dbReference type="Gene3D" id="2.60.40.1180">
    <property type="entry name" value="Golgi alpha-mannosidase II"/>
    <property type="match status" value="1"/>
</dbReference>
<evidence type="ECO:0000256" key="7">
    <source>
        <dbReference type="ARBA" id="ARBA00022801"/>
    </source>
</evidence>
<evidence type="ECO:0000256" key="12">
    <source>
        <dbReference type="RuleBase" id="RU361134"/>
    </source>
</evidence>
<evidence type="ECO:0000256" key="10">
    <source>
        <dbReference type="ARBA" id="ARBA00023295"/>
    </source>
</evidence>
<dbReference type="SMART" id="SM00642">
    <property type="entry name" value="Aamy"/>
    <property type="match status" value="1"/>
</dbReference>
<dbReference type="EMBL" id="KT362052">
    <property type="protein sequence ID" value="AKZ32076.1"/>
    <property type="molecule type" value="Genomic_DNA"/>
</dbReference>
<keyword evidence="6" id="KW-0479">Metal-binding</keyword>
<accession>A0A0K2A0F9</accession>
<dbReference type="CDD" id="cd11315">
    <property type="entry name" value="AmyAc_bac1_AmyA"/>
    <property type="match status" value="1"/>
</dbReference>
<dbReference type="Gene3D" id="2.60.40.10">
    <property type="entry name" value="Immunoglobulins"/>
    <property type="match status" value="1"/>
</dbReference>
<evidence type="ECO:0000259" key="13">
    <source>
        <dbReference type="SMART" id="SM00632"/>
    </source>
</evidence>
<comment type="similarity">
    <text evidence="3 11">Belongs to the glycosyl hydrolase 13 family.</text>
</comment>
<reference evidence="16" key="2">
    <citation type="submission" date="2015-08" db="EMBL/GenBank/DDBJ databases">
        <authorList>
            <person name="Babu N.S."/>
            <person name="Beckwith C.J."/>
            <person name="Beseler K.G."/>
            <person name="Brison A."/>
            <person name="Carone J.V."/>
            <person name="Caskin T.P."/>
            <person name="Diamond M."/>
            <person name="Durham M.E."/>
            <person name="Foxe J.M."/>
            <person name="Go M."/>
            <person name="Henderson B.A."/>
            <person name="Jones I.B."/>
            <person name="McGettigan J.A."/>
            <person name="Micheletti S.J."/>
            <person name="Nasrallah M.E."/>
            <person name="Ortiz D."/>
            <person name="Piller C.R."/>
            <person name="Privatt S.R."/>
            <person name="Schneider S.L."/>
            <person name="Sharp S."/>
            <person name="Smith T.C."/>
            <person name="Stanton J.D."/>
            <person name="Ullery H.E."/>
            <person name="Wilson R.J."/>
            <person name="Serrano M.G."/>
            <person name="Buck G."/>
            <person name="Lee V."/>
            <person name="Wang Y."/>
            <person name="Carvalho R."/>
            <person name="Voegtly L."/>
            <person name="Shi R."/>
            <person name="Duckworth R."/>
            <person name="Johnson A."/>
            <person name="Loviza R."/>
            <person name="Walstead R."/>
            <person name="Shah Z."/>
            <person name="Kiflezghi M."/>
            <person name="Wade K."/>
            <person name="Ball S.L."/>
            <person name="Bradley K.W."/>
            <person name="Asai D.J."/>
            <person name="Bowman C.A."/>
            <person name="Russell D.A."/>
            <person name="Pope W.H."/>
            <person name="Jacobs-Sera D."/>
            <person name="Hendrix R.W."/>
            <person name="Hatfull G.F."/>
        </authorList>
    </citation>
    <scope>NUCLEOTIDE SEQUENCE</scope>
    <source>
        <strain evidence="16">BOH3</strain>
    </source>
</reference>
<dbReference type="SMR" id="A0A0K2A0F9"/>
<reference evidence="16" key="1">
    <citation type="journal article" date="2015" name="Biotechnol. Biofuels">
        <title>Enhanced direct fermentation of cassava to butanol by Clostridium species strain BOH3 in cofactor-mediated medium.</title>
        <authorList>
            <person name="Li T."/>
            <person name="Yan Y."/>
            <person name="He J."/>
        </authorList>
    </citation>
    <scope>NUCLEOTIDE SEQUENCE</scope>
    <source>
        <strain evidence="16">BOH3</strain>
    </source>
</reference>
<comment type="cofactor">
    <cofactor evidence="2">
        <name>Ca(2+)</name>
        <dbReference type="ChEBI" id="CHEBI:29108"/>
    </cofactor>
</comment>
<dbReference type="InterPro" id="IPR031319">
    <property type="entry name" value="A-amylase_C"/>
</dbReference>
<evidence type="ECO:0000313" key="16">
    <source>
        <dbReference type="EMBL" id="AKZ32076.1"/>
    </source>
</evidence>
<feature type="domain" description="Carbohydrate binding module family 25" evidence="15">
    <location>
        <begin position="478"/>
        <end position="560"/>
    </location>
</feature>
<dbReference type="SMART" id="SM00632">
    <property type="entry name" value="Aamy_C"/>
    <property type="match status" value="1"/>
</dbReference>
<evidence type="ECO:0000256" key="6">
    <source>
        <dbReference type="ARBA" id="ARBA00022723"/>
    </source>
</evidence>
<dbReference type="Pfam" id="PF00128">
    <property type="entry name" value="Alpha-amylase"/>
    <property type="match status" value="1"/>
</dbReference>
<dbReference type="SUPFAM" id="SSF51011">
    <property type="entry name" value="Glycosyl hydrolase domain"/>
    <property type="match status" value="1"/>
</dbReference>
<evidence type="ECO:0000256" key="5">
    <source>
        <dbReference type="ARBA" id="ARBA00017303"/>
    </source>
</evidence>
<evidence type="ECO:0000256" key="8">
    <source>
        <dbReference type="ARBA" id="ARBA00022837"/>
    </source>
</evidence>
<dbReference type="SMART" id="SM01066">
    <property type="entry name" value="CBM_25"/>
    <property type="match status" value="1"/>
</dbReference>
<evidence type="ECO:0000256" key="4">
    <source>
        <dbReference type="ARBA" id="ARBA00012595"/>
    </source>
</evidence>
<dbReference type="GO" id="GO:2001070">
    <property type="term" value="F:starch binding"/>
    <property type="evidence" value="ECO:0007669"/>
    <property type="project" value="InterPro"/>
</dbReference>
<organism evidence="16">
    <name type="scientific">Clostridium sp. BOH3</name>
    <dbReference type="NCBI Taxonomy" id="1495633"/>
    <lineage>
        <taxon>Bacteria</taxon>
        <taxon>Bacillati</taxon>
        <taxon>Bacillota</taxon>
        <taxon>Clostridia</taxon>
        <taxon>Eubacteriales</taxon>
        <taxon>Clostridiaceae</taxon>
        <taxon>Clostridium</taxon>
    </lineage>
</organism>
<evidence type="ECO:0000259" key="14">
    <source>
        <dbReference type="SMART" id="SM00642"/>
    </source>
</evidence>
<name>A0A0K2A0F9_9CLOT</name>